<dbReference type="Proteomes" id="UP000771736">
    <property type="component" value="Unassembled WGS sequence"/>
</dbReference>
<dbReference type="AlphaFoldDB" id="A0A930HLV0"/>
<evidence type="ECO:0000313" key="4">
    <source>
        <dbReference type="Proteomes" id="UP000771736"/>
    </source>
</evidence>
<dbReference type="Gene3D" id="1.25.40.10">
    <property type="entry name" value="Tetratricopeptide repeat domain"/>
    <property type="match status" value="1"/>
</dbReference>
<accession>A0A930HLV0</accession>
<evidence type="ECO:0000256" key="1">
    <source>
        <dbReference type="PROSITE-ProRule" id="PRU00339"/>
    </source>
</evidence>
<feature type="signal peptide" evidence="2">
    <location>
        <begin position="1"/>
        <end position="20"/>
    </location>
</feature>
<name>A0A930HLV0_9BACT</name>
<keyword evidence="1" id="KW-0802">TPR repeat</keyword>
<feature type="chain" id="PRO_5037112550" description="Tetratricopeptide repeat protein" evidence="2">
    <location>
        <begin position="21"/>
        <end position="370"/>
    </location>
</feature>
<feature type="repeat" description="TPR" evidence="1">
    <location>
        <begin position="245"/>
        <end position="278"/>
    </location>
</feature>
<dbReference type="SUPFAM" id="SSF48452">
    <property type="entry name" value="TPR-like"/>
    <property type="match status" value="1"/>
</dbReference>
<organism evidence="3 4">
    <name type="scientific">Prevotella aurantiaca</name>
    <dbReference type="NCBI Taxonomy" id="596085"/>
    <lineage>
        <taxon>Bacteria</taxon>
        <taxon>Pseudomonadati</taxon>
        <taxon>Bacteroidota</taxon>
        <taxon>Bacteroidia</taxon>
        <taxon>Bacteroidales</taxon>
        <taxon>Prevotellaceae</taxon>
        <taxon>Prevotella</taxon>
    </lineage>
</organism>
<dbReference type="EMBL" id="JABZSJ010000015">
    <property type="protein sequence ID" value="MBF1384051.1"/>
    <property type="molecule type" value="Genomic_DNA"/>
</dbReference>
<dbReference type="PROSITE" id="PS50005">
    <property type="entry name" value="TPR"/>
    <property type="match status" value="1"/>
</dbReference>
<evidence type="ECO:0000256" key="2">
    <source>
        <dbReference type="SAM" id="SignalP"/>
    </source>
</evidence>
<dbReference type="InterPro" id="IPR011990">
    <property type="entry name" value="TPR-like_helical_dom_sf"/>
</dbReference>
<gene>
    <name evidence="3" type="ORF">HXN26_04230</name>
</gene>
<sequence length="370" mass="43276">MRKYITFILFLSFCFLSVQAQDNKAEAIKFNKQAQIAYHRVQINTNRDSLTIYRAVVDGTIYSLKCDEFDRMPNRKGKVKPEFEEENKLRIRTLYPMLIDAGQFLLKSSYTKTEGQKALELYLNSRKNPMVADIPDESGIAAYYLAYDYLKIRNFRLAEKYSDIALEYEETAQASVEVKAECMREQMKNAEDSLQYLTVLAKLYETEPTNPKYFSWIMKFYQHSTARFNIESFIDYQLVNNSKSSVPWILKGEIAMQAGRWDEAIEAYKQADELSPDLIPIAFNIGVCLNMRGIEIRNEVLEKQKKGELISENDYMMYFADARNYLERVKAKDPRRNKVDWVNPLFMAYTLLGDKIKAQELETLINKLKK</sequence>
<keyword evidence="2" id="KW-0732">Signal</keyword>
<reference evidence="3" key="1">
    <citation type="submission" date="2020-04" db="EMBL/GenBank/DDBJ databases">
        <title>Deep metagenomics examines the oral microbiome during advanced dental caries in children, revealing novel taxa and co-occurrences with host molecules.</title>
        <authorList>
            <person name="Baker J.L."/>
            <person name="Morton J.T."/>
            <person name="Dinis M."/>
            <person name="Alvarez R."/>
            <person name="Tran N.C."/>
            <person name="Knight R."/>
            <person name="Edlund A."/>
        </authorList>
    </citation>
    <scope>NUCLEOTIDE SEQUENCE</scope>
    <source>
        <strain evidence="3">JCVI_44_bin.5</strain>
    </source>
</reference>
<evidence type="ECO:0008006" key="5">
    <source>
        <dbReference type="Google" id="ProtNLM"/>
    </source>
</evidence>
<dbReference type="RefSeq" id="WP_273158969.1">
    <property type="nucleotide sequence ID" value="NZ_CAJPLR010000005.1"/>
</dbReference>
<dbReference type="SMART" id="SM00028">
    <property type="entry name" value="TPR"/>
    <property type="match status" value="2"/>
</dbReference>
<evidence type="ECO:0000313" key="3">
    <source>
        <dbReference type="EMBL" id="MBF1384051.1"/>
    </source>
</evidence>
<comment type="caution">
    <text evidence="3">The sequence shown here is derived from an EMBL/GenBank/DDBJ whole genome shotgun (WGS) entry which is preliminary data.</text>
</comment>
<protein>
    <recommendedName>
        <fullName evidence="5">Tetratricopeptide repeat protein</fullName>
    </recommendedName>
</protein>
<dbReference type="InterPro" id="IPR019734">
    <property type="entry name" value="TPR_rpt"/>
</dbReference>
<proteinExistence type="predicted"/>